<dbReference type="GO" id="GO:0006351">
    <property type="term" value="P:DNA-templated transcription"/>
    <property type="evidence" value="ECO:0007669"/>
    <property type="project" value="InterPro"/>
</dbReference>
<feature type="region of interest" description="Disordered" evidence="6">
    <location>
        <begin position="91"/>
        <end position="129"/>
    </location>
</feature>
<dbReference type="GO" id="GO:0008270">
    <property type="term" value="F:zinc ion binding"/>
    <property type="evidence" value="ECO:0007669"/>
    <property type="project" value="InterPro"/>
</dbReference>
<organism evidence="8 9">
    <name type="scientific">Aspergillus pseudoviridinutans</name>
    <dbReference type="NCBI Taxonomy" id="1517512"/>
    <lineage>
        <taxon>Eukaryota</taxon>
        <taxon>Fungi</taxon>
        <taxon>Dikarya</taxon>
        <taxon>Ascomycota</taxon>
        <taxon>Pezizomycotina</taxon>
        <taxon>Eurotiomycetes</taxon>
        <taxon>Eurotiomycetidae</taxon>
        <taxon>Eurotiales</taxon>
        <taxon>Aspergillaceae</taxon>
        <taxon>Aspergillus</taxon>
        <taxon>Aspergillus subgen. Fumigati</taxon>
    </lineage>
</organism>
<dbReference type="RefSeq" id="XP_043161990.1">
    <property type="nucleotide sequence ID" value="XM_043306055.1"/>
</dbReference>
<feature type="compositionally biased region" description="Polar residues" evidence="6">
    <location>
        <begin position="623"/>
        <end position="634"/>
    </location>
</feature>
<feature type="region of interest" description="Disordered" evidence="6">
    <location>
        <begin position="608"/>
        <end position="634"/>
    </location>
</feature>
<keyword evidence="9" id="KW-1185">Reference proteome</keyword>
<dbReference type="GO" id="GO:0003677">
    <property type="term" value="F:DNA binding"/>
    <property type="evidence" value="ECO:0007669"/>
    <property type="project" value="UniProtKB-KW"/>
</dbReference>
<keyword evidence="3" id="KW-0238">DNA-binding</keyword>
<evidence type="ECO:0000256" key="3">
    <source>
        <dbReference type="ARBA" id="ARBA00023125"/>
    </source>
</evidence>
<dbReference type="GO" id="GO:0005634">
    <property type="term" value="C:nucleus"/>
    <property type="evidence" value="ECO:0007669"/>
    <property type="project" value="UniProtKB-SubCell"/>
</dbReference>
<name>A0A9P3BNZ5_9EURO</name>
<proteinExistence type="predicted"/>
<dbReference type="OrthoDB" id="39175at2759"/>
<comment type="subcellular location">
    <subcellularLocation>
        <location evidence="1">Nucleus</location>
    </subcellularLocation>
</comment>
<reference evidence="8 9" key="1">
    <citation type="submission" date="2018-10" db="EMBL/GenBank/DDBJ databases">
        <title>Pan-genome distribution and transcriptional activeness of fungal secondary metabolism genes in Aspergillus section Fumigati.</title>
        <authorList>
            <person name="Takahashi H."/>
            <person name="Umemura M."/>
            <person name="Ninomiya A."/>
            <person name="Kusuya Y."/>
            <person name="Urayama S."/>
            <person name="Shimizu M."/>
            <person name="Watanabe A."/>
            <person name="Kamei K."/>
            <person name="Yaguchi T."/>
            <person name="Hagiwara D."/>
        </authorList>
    </citation>
    <scope>NUCLEOTIDE SEQUENCE [LARGE SCALE GENOMIC DNA]</scope>
    <source>
        <strain evidence="8 9">IFM 55266</strain>
    </source>
</reference>
<dbReference type="AlphaFoldDB" id="A0A9P3BNZ5"/>
<evidence type="ECO:0000256" key="2">
    <source>
        <dbReference type="ARBA" id="ARBA00023015"/>
    </source>
</evidence>
<dbReference type="PANTHER" id="PTHR46910">
    <property type="entry name" value="TRANSCRIPTION FACTOR PDR1"/>
    <property type="match status" value="1"/>
</dbReference>
<protein>
    <recommendedName>
        <fullName evidence="7">Xylanolytic transcriptional activator regulatory domain-containing protein</fullName>
    </recommendedName>
</protein>
<sequence>MARITEPPFPPVRRLPAVSFVVIFATGGRSSVTGNSSADIASLPERLVRSASSEHRQDEVHLAQLQSPVYSGRGPLLERALDYSSLVERQSSSRISAVTSDNTPTNIAKGRDKQPVSSSPENADPSGEARNIIRGELATNLHLSSDRRSILQSALSLVTRYVNASQRTDPGSREPSREEDNCGPGQLPPELFYLMLNGKSIVPRHTVSAKPCPAVSRRSESWSIHWPDHISVATLRKMSLALLDGSVSGQTALQYTLCVVTKAAIYVSRWLRTCPHGALSVSLEKSQQRYISIGLGCMKQLDFVSRPNLLALQSLLSGAVLSQLVGDSTRAWILTGFAATVITGLGYHNWPEEMLGDDDVSSEVRHCIYWCYYLDKTLSSLLIRPPSLPGLRLNPAMLVPVGPSDPLALEVRILVKLAEIQDVSLSLLIGAKQRNETEISQIIRSLHDKLHGIWDEITQARPAWTGASELTIESDAVNFTYYTTFTTVLRLNSSLLQDHSIREDCLLYAREALIAMRSLQTQVSNSNGISQDFLFWTVLLNPLTPFFVVFCNVVATSNTDDFHLLQQITANLCRHKGRNSFVSNMHSLFSQFIDLCRATNDVHVQNNPHDLQRPSSAPCPANVSIQQQERPGGM</sequence>
<dbReference type="SMART" id="SM00906">
    <property type="entry name" value="Fungal_trans"/>
    <property type="match status" value="1"/>
</dbReference>
<feature type="region of interest" description="Disordered" evidence="6">
    <location>
        <begin position="164"/>
        <end position="184"/>
    </location>
</feature>
<evidence type="ECO:0000256" key="5">
    <source>
        <dbReference type="ARBA" id="ARBA00023242"/>
    </source>
</evidence>
<evidence type="ECO:0000313" key="8">
    <source>
        <dbReference type="EMBL" id="GIJ91244.1"/>
    </source>
</evidence>
<dbReference type="EMBL" id="BHVY01000008">
    <property type="protein sequence ID" value="GIJ91244.1"/>
    <property type="molecule type" value="Genomic_DNA"/>
</dbReference>
<comment type="caution">
    <text evidence="8">The sequence shown here is derived from an EMBL/GenBank/DDBJ whole genome shotgun (WGS) entry which is preliminary data.</text>
</comment>
<evidence type="ECO:0000256" key="4">
    <source>
        <dbReference type="ARBA" id="ARBA00023163"/>
    </source>
</evidence>
<keyword evidence="4" id="KW-0804">Transcription</keyword>
<keyword evidence="2" id="KW-0805">Transcription regulation</keyword>
<dbReference type="InterPro" id="IPR007219">
    <property type="entry name" value="XnlR_reg_dom"/>
</dbReference>
<dbReference type="GO" id="GO:0003700">
    <property type="term" value="F:DNA-binding transcription factor activity"/>
    <property type="evidence" value="ECO:0007669"/>
    <property type="project" value="InterPro"/>
</dbReference>
<evidence type="ECO:0000313" key="9">
    <source>
        <dbReference type="Proteomes" id="UP001043456"/>
    </source>
</evidence>
<dbReference type="PANTHER" id="PTHR46910:SF37">
    <property type="entry name" value="ZN(II)2CYS6 TRANSCRIPTION FACTOR (EUROFUNG)"/>
    <property type="match status" value="1"/>
</dbReference>
<feature type="domain" description="Xylanolytic transcriptional activator regulatory" evidence="7">
    <location>
        <begin position="331"/>
        <end position="410"/>
    </location>
</feature>
<feature type="compositionally biased region" description="Polar residues" evidence="6">
    <location>
        <begin position="91"/>
        <end position="106"/>
    </location>
</feature>
<evidence type="ECO:0000256" key="6">
    <source>
        <dbReference type="SAM" id="MobiDB-lite"/>
    </source>
</evidence>
<gene>
    <name evidence="8" type="ORF">Asppvi_010209</name>
</gene>
<dbReference type="GeneID" id="67008819"/>
<dbReference type="CDD" id="cd12148">
    <property type="entry name" value="fungal_TF_MHR"/>
    <property type="match status" value="1"/>
</dbReference>
<accession>A0A9P3BNZ5</accession>
<feature type="compositionally biased region" description="Basic and acidic residues" evidence="6">
    <location>
        <begin position="170"/>
        <end position="180"/>
    </location>
</feature>
<keyword evidence="5" id="KW-0539">Nucleus</keyword>
<evidence type="ECO:0000256" key="1">
    <source>
        <dbReference type="ARBA" id="ARBA00004123"/>
    </source>
</evidence>
<dbReference type="Pfam" id="PF04082">
    <property type="entry name" value="Fungal_trans"/>
    <property type="match status" value="1"/>
</dbReference>
<dbReference type="Proteomes" id="UP001043456">
    <property type="component" value="Unassembled WGS sequence"/>
</dbReference>
<evidence type="ECO:0000259" key="7">
    <source>
        <dbReference type="SMART" id="SM00906"/>
    </source>
</evidence>
<dbReference type="InterPro" id="IPR050987">
    <property type="entry name" value="AtrR-like"/>
</dbReference>